<dbReference type="RefSeq" id="WP_092653816.1">
    <property type="nucleotide sequence ID" value="NZ_FOHA01000022.1"/>
</dbReference>
<evidence type="ECO:0000259" key="2">
    <source>
        <dbReference type="PROSITE" id="PS50987"/>
    </source>
</evidence>
<dbReference type="Pfam" id="PF01022">
    <property type="entry name" value="HTH_5"/>
    <property type="match status" value="1"/>
</dbReference>
<dbReference type="Gene3D" id="1.10.10.10">
    <property type="entry name" value="Winged helix-like DNA-binding domain superfamily/Winged helix DNA-binding domain"/>
    <property type="match status" value="1"/>
</dbReference>
<dbReference type="CDD" id="cd00090">
    <property type="entry name" value="HTH_ARSR"/>
    <property type="match status" value="1"/>
</dbReference>
<evidence type="ECO:0000313" key="4">
    <source>
        <dbReference type="Proteomes" id="UP000198948"/>
    </source>
</evidence>
<protein>
    <submittedName>
        <fullName evidence="3">DNA-binding transcriptional regulator, ArsR family</fullName>
    </submittedName>
</protein>
<keyword evidence="4" id="KW-1185">Reference proteome</keyword>
<dbReference type="PRINTS" id="PR00778">
    <property type="entry name" value="HTHARSR"/>
</dbReference>
<dbReference type="STRING" id="142588.SAMN04488559_12216"/>
<dbReference type="InterPro" id="IPR036390">
    <property type="entry name" value="WH_DNA-bd_sf"/>
</dbReference>
<sequence length="232" mass="26821">MTDSQVTAFAQIIAETSKVAMINLMMDGEFHTVNELARSAKIKPHTASYHVKNMKELGLLTMEKHGRFHYYQLANQEFAQFFEAIGAVTEVTPVRYLSQREEAKKMIEGRTCYDHLAGQLGVNVTQYLLDKDYLSYVDQDVYLTIQGEKFLMSEGINVEELRKQKRQFCRMCLDWSERKHHVAGSVGHALFHLFLRNQWIVKSEKSRAVLLTNKGIEEIKQKWTLDLNIKGS</sequence>
<dbReference type="Proteomes" id="UP000198948">
    <property type="component" value="Unassembled WGS sequence"/>
</dbReference>
<dbReference type="GO" id="GO:0097063">
    <property type="term" value="F:cadmium ion sensor activity"/>
    <property type="evidence" value="ECO:0007669"/>
    <property type="project" value="TreeGrafter"/>
</dbReference>
<feature type="domain" description="HTH arsR-type" evidence="2">
    <location>
        <begin position="1"/>
        <end position="93"/>
    </location>
</feature>
<organism evidence="3 4">
    <name type="scientific">Isobaculum melis</name>
    <dbReference type="NCBI Taxonomy" id="142588"/>
    <lineage>
        <taxon>Bacteria</taxon>
        <taxon>Bacillati</taxon>
        <taxon>Bacillota</taxon>
        <taxon>Bacilli</taxon>
        <taxon>Lactobacillales</taxon>
        <taxon>Carnobacteriaceae</taxon>
        <taxon>Isobaculum</taxon>
    </lineage>
</organism>
<dbReference type="GO" id="GO:0003700">
    <property type="term" value="F:DNA-binding transcription factor activity"/>
    <property type="evidence" value="ECO:0007669"/>
    <property type="project" value="InterPro"/>
</dbReference>
<dbReference type="GO" id="GO:0046686">
    <property type="term" value="P:response to cadmium ion"/>
    <property type="evidence" value="ECO:0007669"/>
    <property type="project" value="TreeGrafter"/>
</dbReference>
<dbReference type="InterPro" id="IPR036388">
    <property type="entry name" value="WH-like_DNA-bd_sf"/>
</dbReference>
<dbReference type="OrthoDB" id="9797716at2"/>
<evidence type="ECO:0000256" key="1">
    <source>
        <dbReference type="ARBA" id="ARBA00023125"/>
    </source>
</evidence>
<dbReference type="SUPFAM" id="SSF46785">
    <property type="entry name" value="Winged helix' DNA-binding domain"/>
    <property type="match status" value="1"/>
</dbReference>
<reference evidence="3 4" key="1">
    <citation type="submission" date="2016-10" db="EMBL/GenBank/DDBJ databases">
        <authorList>
            <person name="de Groot N.N."/>
        </authorList>
    </citation>
    <scope>NUCLEOTIDE SEQUENCE [LARGE SCALE GENOMIC DNA]</scope>
    <source>
        <strain evidence="3 4">DSM 13760</strain>
    </source>
</reference>
<proteinExistence type="predicted"/>
<name>A0A1H9U6E9_9LACT</name>
<dbReference type="EMBL" id="FOHA01000022">
    <property type="protein sequence ID" value="SES04892.1"/>
    <property type="molecule type" value="Genomic_DNA"/>
</dbReference>
<dbReference type="PROSITE" id="PS50987">
    <property type="entry name" value="HTH_ARSR_2"/>
    <property type="match status" value="1"/>
</dbReference>
<evidence type="ECO:0000313" key="3">
    <source>
        <dbReference type="EMBL" id="SES04892.1"/>
    </source>
</evidence>
<dbReference type="GO" id="GO:0010288">
    <property type="term" value="P:response to lead ion"/>
    <property type="evidence" value="ECO:0007669"/>
    <property type="project" value="TreeGrafter"/>
</dbReference>
<dbReference type="GO" id="GO:0032791">
    <property type="term" value="F:lead ion binding"/>
    <property type="evidence" value="ECO:0007669"/>
    <property type="project" value="TreeGrafter"/>
</dbReference>
<keyword evidence="1 3" id="KW-0238">DNA-binding</keyword>
<accession>A0A1H9U6E9</accession>
<dbReference type="GO" id="GO:0003677">
    <property type="term" value="F:DNA binding"/>
    <property type="evidence" value="ECO:0007669"/>
    <property type="project" value="UniProtKB-KW"/>
</dbReference>
<dbReference type="PANTHER" id="PTHR39168">
    <property type="entry name" value="TRANSCRIPTIONAL REGULATOR-RELATED"/>
    <property type="match status" value="1"/>
</dbReference>
<dbReference type="SMART" id="SM00418">
    <property type="entry name" value="HTH_ARSR"/>
    <property type="match status" value="1"/>
</dbReference>
<dbReference type="PANTHER" id="PTHR39168:SF1">
    <property type="entry name" value="TRANSCRIPTIONAL REGULATORY PROTEIN"/>
    <property type="match status" value="1"/>
</dbReference>
<dbReference type="InterPro" id="IPR011991">
    <property type="entry name" value="ArsR-like_HTH"/>
</dbReference>
<dbReference type="InterPro" id="IPR001845">
    <property type="entry name" value="HTH_ArsR_DNA-bd_dom"/>
</dbReference>
<dbReference type="AlphaFoldDB" id="A0A1H9U6E9"/>
<gene>
    <name evidence="3" type="ORF">SAMN04488559_12216</name>
</gene>
<dbReference type="InterPro" id="IPR052543">
    <property type="entry name" value="HTH_Metal-responsive_Reg"/>
</dbReference>